<dbReference type="InterPro" id="IPR003593">
    <property type="entry name" value="AAA+_ATPase"/>
</dbReference>
<dbReference type="InterPro" id="IPR003439">
    <property type="entry name" value="ABC_transporter-like_ATP-bd"/>
</dbReference>
<feature type="domain" description="ABC transporter" evidence="7">
    <location>
        <begin position="3"/>
        <end position="233"/>
    </location>
</feature>
<dbReference type="SMART" id="SM00382">
    <property type="entry name" value="AAA"/>
    <property type="match status" value="1"/>
</dbReference>
<dbReference type="RefSeq" id="WP_284360299.1">
    <property type="nucleotide sequence ID" value="NZ_BPFZ01000009.1"/>
</dbReference>
<keyword evidence="4 8" id="KW-0067">ATP-binding</keyword>
<dbReference type="Gene3D" id="3.40.50.300">
    <property type="entry name" value="P-loop containing nucleotide triphosphate hydrolases"/>
    <property type="match status" value="1"/>
</dbReference>
<gene>
    <name evidence="8" type="ORF">PsB1_1562</name>
</gene>
<reference evidence="8" key="1">
    <citation type="submission" date="2021-05" db="EMBL/GenBank/DDBJ databases">
        <authorList>
            <person name="Tanabe Y."/>
        </authorList>
    </citation>
    <scope>NUCLEOTIDE SEQUENCE</scope>
    <source>
        <strain evidence="8">BOTRYCO-1</strain>
    </source>
</reference>
<dbReference type="Pfam" id="PF00005">
    <property type="entry name" value="ABC_tran"/>
    <property type="match status" value="1"/>
</dbReference>
<evidence type="ECO:0000256" key="1">
    <source>
        <dbReference type="ARBA" id="ARBA00005417"/>
    </source>
</evidence>
<dbReference type="InterPro" id="IPR027417">
    <property type="entry name" value="P-loop_NTPase"/>
</dbReference>
<evidence type="ECO:0000256" key="3">
    <source>
        <dbReference type="ARBA" id="ARBA00022741"/>
    </source>
</evidence>
<dbReference type="EMBL" id="BPFZ01000009">
    <property type="protein sequence ID" value="GIU67408.1"/>
    <property type="molecule type" value="Genomic_DNA"/>
</dbReference>
<dbReference type="Proteomes" id="UP001161064">
    <property type="component" value="Unassembled WGS sequence"/>
</dbReference>
<dbReference type="PANTHER" id="PTHR42734">
    <property type="entry name" value="METAL TRANSPORT SYSTEM ATP-BINDING PROTEIN TM_0124-RELATED"/>
    <property type="match status" value="1"/>
</dbReference>
<comment type="similarity">
    <text evidence="1">Belongs to the ABC transporter superfamily.</text>
</comment>
<evidence type="ECO:0000256" key="6">
    <source>
        <dbReference type="ARBA" id="ARBA00023065"/>
    </source>
</evidence>
<keyword evidence="2" id="KW-0813">Transport</keyword>
<reference evidence="8" key="2">
    <citation type="journal article" date="2023" name="ISME Commun">
        <title>Characterization of a bloom-associated alphaproteobacterial lineage, 'Candidatus Phycosocius': insights into freshwater algal-bacterial interactions.</title>
        <authorList>
            <person name="Tanabe Y."/>
            <person name="Yamaguchi H."/>
            <person name="Yoshida M."/>
            <person name="Kai A."/>
            <person name="Okazaki Y."/>
        </authorList>
    </citation>
    <scope>NUCLEOTIDE SEQUENCE</scope>
    <source>
        <strain evidence="8">BOTRYCO-1</strain>
    </source>
</reference>
<keyword evidence="6" id="KW-0406">Ion transport</keyword>
<accession>A0ABQ4PWL1</accession>
<comment type="caution">
    <text evidence="8">The sequence shown here is derived from an EMBL/GenBank/DDBJ whole genome shotgun (WGS) entry which is preliminary data.</text>
</comment>
<proteinExistence type="inferred from homology"/>
<evidence type="ECO:0000313" key="9">
    <source>
        <dbReference type="Proteomes" id="UP001161064"/>
    </source>
</evidence>
<protein>
    <submittedName>
        <fullName evidence="8">Zinc/manganese transport system ATP-binding protein</fullName>
    </submittedName>
</protein>
<dbReference type="PROSITE" id="PS50893">
    <property type="entry name" value="ABC_TRANSPORTER_2"/>
    <property type="match status" value="1"/>
</dbReference>
<sequence>MSLIIHDLSIGYPKRLVMAGVCARVEAGSAIALIGQNGTGKSTLLKTLAGEIPALAGSYSWNAETPAHRGIAWLSQSPSLKREAPISVLTLVGTGLWARLGLFGRPCRHDRDLIDHALEQVGLFDMRHLQVKELSGGLLQRALFARVAVQDCGLILLDEPFSGVDQASCSKLLDLISSWVSEGRTVIAALHDLDSARQFPQWWELSKFGAFMRRAEEKPHTSISQLSWATHEVPLS</sequence>
<evidence type="ECO:0000256" key="2">
    <source>
        <dbReference type="ARBA" id="ARBA00022448"/>
    </source>
</evidence>
<dbReference type="SUPFAM" id="SSF52540">
    <property type="entry name" value="P-loop containing nucleoside triphosphate hydrolases"/>
    <property type="match status" value="1"/>
</dbReference>
<evidence type="ECO:0000313" key="8">
    <source>
        <dbReference type="EMBL" id="GIU67408.1"/>
    </source>
</evidence>
<evidence type="ECO:0000259" key="7">
    <source>
        <dbReference type="PROSITE" id="PS50893"/>
    </source>
</evidence>
<name>A0ABQ4PWL1_9PROT</name>
<keyword evidence="5" id="KW-0864">Zinc transport</keyword>
<evidence type="ECO:0000256" key="4">
    <source>
        <dbReference type="ARBA" id="ARBA00022840"/>
    </source>
</evidence>
<dbReference type="PANTHER" id="PTHR42734:SF5">
    <property type="entry name" value="IRON TRANSPORT SYSTEM ATP-BINDING PROTEIN HI_0361-RELATED"/>
    <property type="match status" value="1"/>
</dbReference>
<keyword evidence="9" id="KW-1185">Reference proteome</keyword>
<dbReference type="InterPro" id="IPR050153">
    <property type="entry name" value="Metal_Ion_Import_ABC"/>
</dbReference>
<keyword evidence="5" id="KW-0862">Zinc</keyword>
<keyword evidence="3" id="KW-0547">Nucleotide-binding</keyword>
<organism evidence="8 9">
    <name type="scientific">Candidatus Phycosocius spiralis</name>
    <dbReference type="NCBI Taxonomy" id="2815099"/>
    <lineage>
        <taxon>Bacteria</taxon>
        <taxon>Pseudomonadati</taxon>
        <taxon>Pseudomonadota</taxon>
        <taxon>Alphaproteobacteria</taxon>
        <taxon>Caulobacterales</taxon>
        <taxon>Caulobacterales incertae sedis</taxon>
        <taxon>Candidatus Phycosocius</taxon>
    </lineage>
</organism>
<evidence type="ECO:0000256" key="5">
    <source>
        <dbReference type="ARBA" id="ARBA00022906"/>
    </source>
</evidence>
<dbReference type="GO" id="GO:0005524">
    <property type="term" value="F:ATP binding"/>
    <property type="evidence" value="ECO:0007669"/>
    <property type="project" value="UniProtKB-KW"/>
</dbReference>